<evidence type="ECO:0000313" key="7">
    <source>
        <dbReference type="EMBL" id="MBO9154799.1"/>
    </source>
</evidence>
<name>A0ABS3YJD9_9BACT</name>
<feature type="domain" description="HTH araC/xylS-type" evidence="6">
    <location>
        <begin position="227"/>
        <end position="333"/>
    </location>
</feature>
<keyword evidence="2" id="KW-0238">DNA-binding</keyword>
<keyword evidence="5" id="KW-1133">Transmembrane helix</keyword>
<sequence length="339" mass="38189">MNFGQQILFLLGAIGALNGIVLGLYLLLNRKKRTLPLMLLGVLLLALSIRVSKSVFLHFNPALPRVILQLGLTGCFLIGPALYYYTKAVLNKVTKLPIAWKRSWVLLLVPFAISGIIWPYHVYPGIWNHGFVHVIYAVWLGYLIATGIMLWSASSRNRFLNILFAGNLFIFLMYLLSFLQIYCAIYISGPLSFTILLFAGIILTLGSVKFETAAKAEKKKIAENDAKRWLEKLDEALQDKTLYKDPNLKLNDLAQKINISQHQLSQLLNDNLGKSFSTYINEYRINEACKLISSNGALTFEAIGYEVGYNSKSTFYAAFRKIKDTTPALYKETLENQAG</sequence>
<evidence type="ECO:0000259" key="6">
    <source>
        <dbReference type="PROSITE" id="PS01124"/>
    </source>
</evidence>
<dbReference type="PROSITE" id="PS00041">
    <property type="entry name" value="HTH_ARAC_FAMILY_1"/>
    <property type="match status" value="1"/>
</dbReference>
<keyword evidence="4" id="KW-0175">Coiled coil</keyword>
<feature type="transmembrane region" description="Helical" evidence="5">
    <location>
        <begin position="193"/>
        <end position="210"/>
    </location>
</feature>
<proteinExistence type="predicted"/>
<dbReference type="PANTHER" id="PTHR43280:SF29">
    <property type="entry name" value="ARAC-FAMILY TRANSCRIPTIONAL REGULATOR"/>
    <property type="match status" value="1"/>
</dbReference>
<dbReference type="InterPro" id="IPR018060">
    <property type="entry name" value="HTH_AraC"/>
</dbReference>
<keyword evidence="5" id="KW-0472">Membrane</keyword>
<accession>A0ABS3YJD9</accession>
<feature type="transmembrane region" description="Helical" evidence="5">
    <location>
        <begin position="163"/>
        <end position="187"/>
    </location>
</feature>
<keyword evidence="1" id="KW-0805">Transcription regulation</keyword>
<feature type="coiled-coil region" evidence="4">
    <location>
        <begin position="219"/>
        <end position="270"/>
    </location>
</feature>
<feature type="transmembrane region" description="Helical" evidence="5">
    <location>
        <begin position="6"/>
        <end position="28"/>
    </location>
</feature>
<feature type="transmembrane region" description="Helical" evidence="5">
    <location>
        <begin position="104"/>
        <end position="121"/>
    </location>
</feature>
<gene>
    <name evidence="7" type="ORF">J7I43_21405</name>
</gene>
<comment type="caution">
    <text evidence="7">The sequence shown here is derived from an EMBL/GenBank/DDBJ whole genome shotgun (WGS) entry which is preliminary data.</text>
</comment>
<dbReference type="Gene3D" id="1.10.10.60">
    <property type="entry name" value="Homeodomain-like"/>
    <property type="match status" value="2"/>
</dbReference>
<keyword evidence="8" id="KW-1185">Reference proteome</keyword>
<evidence type="ECO:0000256" key="5">
    <source>
        <dbReference type="SAM" id="Phobius"/>
    </source>
</evidence>
<evidence type="ECO:0000256" key="1">
    <source>
        <dbReference type="ARBA" id="ARBA00023015"/>
    </source>
</evidence>
<dbReference type="Pfam" id="PF12833">
    <property type="entry name" value="HTH_18"/>
    <property type="match status" value="1"/>
</dbReference>
<reference evidence="8" key="1">
    <citation type="submission" date="2021-03" db="EMBL/GenBank/DDBJ databases">
        <title>Assistant Professor.</title>
        <authorList>
            <person name="Huq M.A."/>
        </authorList>
    </citation>
    <scope>NUCLEOTIDE SEQUENCE [LARGE SCALE GENOMIC DNA]</scope>
    <source>
        <strain evidence="8">MAH-28</strain>
    </source>
</reference>
<feature type="transmembrane region" description="Helical" evidence="5">
    <location>
        <begin position="35"/>
        <end position="56"/>
    </location>
</feature>
<dbReference type="EMBL" id="JAGHKP010000004">
    <property type="protein sequence ID" value="MBO9154799.1"/>
    <property type="molecule type" value="Genomic_DNA"/>
</dbReference>
<evidence type="ECO:0000313" key="8">
    <source>
        <dbReference type="Proteomes" id="UP000679126"/>
    </source>
</evidence>
<dbReference type="InterPro" id="IPR009057">
    <property type="entry name" value="Homeodomain-like_sf"/>
</dbReference>
<dbReference type="Proteomes" id="UP000679126">
    <property type="component" value="Unassembled WGS sequence"/>
</dbReference>
<evidence type="ECO:0000256" key="2">
    <source>
        <dbReference type="ARBA" id="ARBA00023125"/>
    </source>
</evidence>
<keyword evidence="5" id="KW-0812">Transmembrane</keyword>
<keyword evidence="3" id="KW-0804">Transcription</keyword>
<dbReference type="SUPFAM" id="SSF46689">
    <property type="entry name" value="Homeodomain-like"/>
    <property type="match status" value="1"/>
</dbReference>
<feature type="transmembrane region" description="Helical" evidence="5">
    <location>
        <begin position="62"/>
        <end position="83"/>
    </location>
</feature>
<protein>
    <submittedName>
        <fullName evidence="7">Helix-turn-helix domain-containing protein</fullName>
    </submittedName>
</protein>
<evidence type="ECO:0000256" key="4">
    <source>
        <dbReference type="SAM" id="Coils"/>
    </source>
</evidence>
<dbReference type="SMART" id="SM00342">
    <property type="entry name" value="HTH_ARAC"/>
    <property type="match status" value="1"/>
</dbReference>
<dbReference type="InterPro" id="IPR018062">
    <property type="entry name" value="HTH_AraC-typ_CS"/>
</dbReference>
<dbReference type="PROSITE" id="PS01124">
    <property type="entry name" value="HTH_ARAC_FAMILY_2"/>
    <property type="match status" value="1"/>
</dbReference>
<evidence type="ECO:0000256" key="3">
    <source>
        <dbReference type="ARBA" id="ARBA00023163"/>
    </source>
</evidence>
<dbReference type="PANTHER" id="PTHR43280">
    <property type="entry name" value="ARAC-FAMILY TRANSCRIPTIONAL REGULATOR"/>
    <property type="match status" value="1"/>
</dbReference>
<organism evidence="7 8">
    <name type="scientific">Chitinophaga chungangae</name>
    <dbReference type="NCBI Taxonomy" id="2821488"/>
    <lineage>
        <taxon>Bacteria</taxon>
        <taxon>Pseudomonadati</taxon>
        <taxon>Bacteroidota</taxon>
        <taxon>Chitinophagia</taxon>
        <taxon>Chitinophagales</taxon>
        <taxon>Chitinophagaceae</taxon>
        <taxon>Chitinophaga</taxon>
    </lineage>
</organism>
<feature type="transmembrane region" description="Helical" evidence="5">
    <location>
        <begin position="133"/>
        <end position="151"/>
    </location>
</feature>
<dbReference type="RefSeq" id="WP_209147913.1">
    <property type="nucleotide sequence ID" value="NZ_JAGHKP010000004.1"/>
</dbReference>